<dbReference type="PANTHER" id="PTHR30451:SF21">
    <property type="entry name" value="FIMBRIAL USHER DOMAIN-CONTAINING PROTEIN YDET-RELATED"/>
    <property type="match status" value="1"/>
</dbReference>
<comment type="subcellular location">
    <subcellularLocation>
        <location evidence="1 9">Cell outer membrane</location>
        <topology evidence="1 9">Multi-pass membrane protein</topology>
    </subcellularLocation>
</comment>
<dbReference type="GO" id="GO:0015473">
    <property type="term" value="F:fimbrial usher porin activity"/>
    <property type="evidence" value="ECO:0007669"/>
    <property type="project" value="InterPro"/>
</dbReference>
<keyword evidence="5 9" id="KW-0812">Transmembrane</keyword>
<feature type="domain" description="PapC N-terminal" evidence="10">
    <location>
        <begin position="52"/>
        <end position="194"/>
    </location>
</feature>
<gene>
    <name evidence="11" type="ORF">PSYJA_03239</name>
</gene>
<comment type="caution">
    <text evidence="11">The sequence shown here is derived from an EMBL/GenBank/DDBJ whole genome shotgun (WGS) entry which is preliminary data.</text>
</comment>
<accession>F3FCX9</accession>
<dbReference type="GO" id="GO:0009279">
    <property type="term" value="C:cell outer membrane"/>
    <property type="evidence" value="ECO:0007669"/>
    <property type="project" value="UniProtKB-SubCell"/>
</dbReference>
<keyword evidence="7 9" id="KW-0472">Membrane</keyword>
<dbReference type="Pfam" id="PF13954">
    <property type="entry name" value="PapC_N"/>
    <property type="match status" value="1"/>
</dbReference>
<dbReference type="PANTHER" id="PTHR30451">
    <property type="entry name" value="OUTER MEMBRANE USHER PROTEIN"/>
    <property type="match status" value="1"/>
</dbReference>
<dbReference type="GO" id="GO:0009297">
    <property type="term" value="P:pilus assembly"/>
    <property type="evidence" value="ECO:0007669"/>
    <property type="project" value="InterPro"/>
</dbReference>
<keyword evidence="4 9" id="KW-1029">Fimbrium biogenesis</keyword>
<evidence type="ECO:0000256" key="9">
    <source>
        <dbReference type="RuleBase" id="RU003884"/>
    </source>
</evidence>
<evidence type="ECO:0000256" key="1">
    <source>
        <dbReference type="ARBA" id="ARBA00004571"/>
    </source>
</evidence>
<dbReference type="Gene3D" id="2.60.40.3110">
    <property type="match status" value="1"/>
</dbReference>
<dbReference type="Proteomes" id="UP000004471">
    <property type="component" value="Unassembled WGS sequence"/>
</dbReference>
<name>F3FCX9_PSESX</name>
<keyword evidence="6" id="KW-0732">Signal</keyword>
<evidence type="ECO:0000256" key="4">
    <source>
        <dbReference type="ARBA" id="ARBA00022558"/>
    </source>
</evidence>
<evidence type="ECO:0000259" key="10">
    <source>
        <dbReference type="Pfam" id="PF13954"/>
    </source>
</evidence>
<dbReference type="EMBL" id="AEAH01000139">
    <property type="protein sequence ID" value="EGH28065.1"/>
    <property type="molecule type" value="Genomic_DNA"/>
</dbReference>
<dbReference type="Gene3D" id="3.10.20.410">
    <property type="match status" value="1"/>
</dbReference>
<proteinExistence type="inferred from homology"/>
<evidence type="ECO:0000313" key="12">
    <source>
        <dbReference type="Proteomes" id="UP000004471"/>
    </source>
</evidence>
<dbReference type="SUPFAM" id="SSF141729">
    <property type="entry name" value="FimD N-terminal domain-like"/>
    <property type="match status" value="1"/>
</dbReference>
<organism evidence="11 12">
    <name type="scientific">Pseudomonas syringae pv. japonica str. M301072</name>
    <dbReference type="NCBI Taxonomy" id="629262"/>
    <lineage>
        <taxon>Bacteria</taxon>
        <taxon>Pseudomonadati</taxon>
        <taxon>Pseudomonadota</taxon>
        <taxon>Gammaproteobacteria</taxon>
        <taxon>Pseudomonadales</taxon>
        <taxon>Pseudomonadaceae</taxon>
        <taxon>Pseudomonas</taxon>
        <taxon>Pseudomonas syringae</taxon>
    </lineage>
</organism>
<evidence type="ECO:0000256" key="7">
    <source>
        <dbReference type="ARBA" id="ARBA00023136"/>
    </source>
</evidence>
<dbReference type="InterPro" id="IPR000015">
    <property type="entry name" value="Fimb_usher"/>
</dbReference>
<comment type="similarity">
    <text evidence="2 9">Belongs to the fimbrial export usher family.</text>
</comment>
<evidence type="ECO:0000256" key="3">
    <source>
        <dbReference type="ARBA" id="ARBA00022448"/>
    </source>
</evidence>
<dbReference type="HOGENOM" id="CLU_009120_0_5_6"/>
<evidence type="ECO:0000256" key="2">
    <source>
        <dbReference type="ARBA" id="ARBA00008064"/>
    </source>
</evidence>
<dbReference type="AlphaFoldDB" id="F3FCX9"/>
<evidence type="ECO:0000256" key="6">
    <source>
        <dbReference type="ARBA" id="ARBA00022729"/>
    </source>
</evidence>
<dbReference type="InterPro" id="IPR025885">
    <property type="entry name" value="PapC_N"/>
</dbReference>
<sequence>MEWRKEVNKGAIAQCALPHPRRCALGIGFGLTLMFVLNASAASSGSDGAARFNTAFIQGSDQPADLQEFLRSNSVLPGTYRVDIYVNRKLSGRRDIRFLKNPLSGLIEPCLSLEMLQSFGLDLSRLPSGEVSAQACFDLPARVEFARVDYQPGALRLTISVPQAVMSRGTRGYVAPELWDQGETAGFINYNFNGSRRRNKGLETDQYYVGLRNGLNVGAWRLRNESSLVGGSDRPWRYRSNRTFAQRDITTLKSQFTLGETFTDSQVFDSVRFRGAALTSDDGMLSDSERAYAPVIRGIAETNATVEVRQNGFLLYSGSVSPGPFEIADIYPSGSNGDLSVSVIEADGRVRTFTQAYASLPIMVPAGSLRYSLAGGQVDNNDDQQASPAFASAALIYGLSERITGFAGAQLAEDYQAANIGTGVNTGLGAVSMDLTRSVSKVDRQARSGQSLRVRYANTLDVTDTTLAVAGYRYSTEQYRTLNQHVSDSGAQRRVLSSGLARDRLELSITQIVPGQPAS</sequence>
<dbReference type="PROSITE" id="PS01151">
    <property type="entry name" value="FIMBRIAL_USHER"/>
    <property type="match status" value="1"/>
</dbReference>
<dbReference type="InterPro" id="IPR018030">
    <property type="entry name" value="Fimbrial_membr_usher_CS"/>
</dbReference>
<evidence type="ECO:0000256" key="8">
    <source>
        <dbReference type="ARBA" id="ARBA00023237"/>
    </source>
</evidence>
<evidence type="ECO:0000256" key="5">
    <source>
        <dbReference type="ARBA" id="ARBA00022692"/>
    </source>
</evidence>
<feature type="non-terminal residue" evidence="11">
    <location>
        <position position="519"/>
    </location>
</feature>
<dbReference type="InterPro" id="IPR037224">
    <property type="entry name" value="PapC_N_sf"/>
</dbReference>
<keyword evidence="8 9" id="KW-0998">Cell outer membrane</keyword>
<evidence type="ECO:0000313" key="11">
    <source>
        <dbReference type="EMBL" id="EGH28065.1"/>
    </source>
</evidence>
<keyword evidence="3 9" id="KW-0813">Transport</keyword>
<protein>
    <submittedName>
        <fullName evidence="11">Fimbrial biogenesis outer membrane usher protein</fullName>
    </submittedName>
</protein>
<reference evidence="11 12" key="1">
    <citation type="journal article" date="2011" name="PLoS Pathog.">
        <title>Dynamic evolution of pathogenicity revealed by sequencing and comparative genomics of 19 Pseudomonas syringae isolates.</title>
        <authorList>
            <person name="Baltrus D.A."/>
            <person name="Nishimura M.T."/>
            <person name="Romanchuk A."/>
            <person name="Chang J.H."/>
            <person name="Mukhtar M.S."/>
            <person name="Cherkis K."/>
            <person name="Roach J."/>
            <person name="Grant S.R."/>
            <person name="Jones C.D."/>
            <person name="Dangl J.L."/>
        </authorList>
    </citation>
    <scope>NUCLEOTIDE SEQUENCE [LARGE SCALE GENOMIC DNA]</scope>
    <source>
        <strain evidence="12">M301072PT</strain>
    </source>
</reference>
<dbReference type="Pfam" id="PF00577">
    <property type="entry name" value="Usher"/>
    <property type="match status" value="1"/>
</dbReference>